<accession>A0ABT0LJK2</accession>
<dbReference type="RefSeq" id="WP_248943324.1">
    <property type="nucleotide sequence ID" value="NZ_JAKIKS010000243.1"/>
</dbReference>
<dbReference type="Proteomes" id="UP001203423">
    <property type="component" value="Unassembled WGS sequence"/>
</dbReference>
<dbReference type="EMBL" id="JAKIKS010000243">
    <property type="protein sequence ID" value="MCL1127897.1"/>
    <property type="molecule type" value="Genomic_DNA"/>
</dbReference>
<feature type="signal peptide" evidence="6">
    <location>
        <begin position="1"/>
        <end position="21"/>
    </location>
</feature>
<evidence type="ECO:0000256" key="6">
    <source>
        <dbReference type="SAM" id="SignalP"/>
    </source>
</evidence>
<reference evidence="8 9" key="1">
    <citation type="submission" date="2022-01" db="EMBL/GenBank/DDBJ databases">
        <title>Whole genome-based taxonomy of the Shewanellaceae.</title>
        <authorList>
            <person name="Martin-Rodriguez A.J."/>
        </authorList>
    </citation>
    <scope>NUCLEOTIDE SEQUENCE [LARGE SCALE GENOMIC DNA]</scope>
    <source>
        <strain evidence="8 9">DSM 17177</strain>
    </source>
</reference>
<keyword evidence="2 6" id="KW-0732">Signal</keyword>
<evidence type="ECO:0000256" key="1">
    <source>
        <dbReference type="ARBA" id="ARBA00004459"/>
    </source>
</evidence>
<name>A0ABT0LJK2_9GAMM</name>
<evidence type="ECO:0000256" key="4">
    <source>
        <dbReference type="ARBA" id="ARBA00023139"/>
    </source>
</evidence>
<sequence>MIKCKLGTLLTLLLTLSFVQLVGCTNTPNPYGNTYGSADTRTIQQVQYGTIIKTEPVTIDASSGSNIVGTIAGAAVGGVLGSTVGGGTGSTLAAIGGGLLGGYAGGKTANALGKSNGVNLTIRLDNGNVISIVQEANPDMMFTVGEKVQVNMSGSTGRVVPR</sequence>
<organism evidence="8 9">
    <name type="scientific">Shewanella surugensis</name>
    <dbReference type="NCBI Taxonomy" id="212020"/>
    <lineage>
        <taxon>Bacteria</taxon>
        <taxon>Pseudomonadati</taxon>
        <taxon>Pseudomonadota</taxon>
        <taxon>Gammaproteobacteria</taxon>
        <taxon>Alteromonadales</taxon>
        <taxon>Shewanellaceae</taxon>
        <taxon>Shewanella</taxon>
    </lineage>
</organism>
<keyword evidence="5" id="KW-0449">Lipoprotein</keyword>
<feature type="domain" description="Glycine zipper 2TM" evidence="7">
    <location>
        <begin position="68"/>
        <end position="107"/>
    </location>
</feature>
<comment type="subcellular location">
    <subcellularLocation>
        <location evidence="1">Cell outer membrane</location>
        <topology evidence="1">Lipid-anchor</topology>
    </subcellularLocation>
</comment>
<evidence type="ECO:0000313" key="8">
    <source>
        <dbReference type="EMBL" id="MCL1127897.1"/>
    </source>
</evidence>
<feature type="chain" id="PRO_5045523612" evidence="6">
    <location>
        <begin position="22"/>
        <end position="162"/>
    </location>
</feature>
<dbReference type="Pfam" id="PF05433">
    <property type="entry name" value="Rick_17kDa_Anti"/>
    <property type="match status" value="1"/>
</dbReference>
<proteinExistence type="predicted"/>
<dbReference type="InterPro" id="IPR051407">
    <property type="entry name" value="Bact_OM_lipoprot/Surf_antigen"/>
</dbReference>
<evidence type="ECO:0000259" key="7">
    <source>
        <dbReference type="Pfam" id="PF05433"/>
    </source>
</evidence>
<evidence type="ECO:0000256" key="3">
    <source>
        <dbReference type="ARBA" id="ARBA00023136"/>
    </source>
</evidence>
<comment type="caution">
    <text evidence="8">The sequence shown here is derived from an EMBL/GenBank/DDBJ whole genome shotgun (WGS) entry which is preliminary data.</text>
</comment>
<keyword evidence="9" id="KW-1185">Reference proteome</keyword>
<dbReference type="PANTHER" id="PTHR35603:SF1">
    <property type="entry name" value="OUTER MEMBRANE LIPOPROTEIN SLYB"/>
    <property type="match status" value="1"/>
</dbReference>
<keyword evidence="4" id="KW-0564">Palmitate</keyword>
<keyword evidence="3" id="KW-0472">Membrane</keyword>
<evidence type="ECO:0000256" key="5">
    <source>
        <dbReference type="ARBA" id="ARBA00023288"/>
    </source>
</evidence>
<protein>
    <submittedName>
        <fullName evidence="8">Glycine zipper 2TM domain-containing protein</fullName>
    </submittedName>
</protein>
<dbReference type="PANTHER" id="PTHR35603">
    <property type="match status" value="1"/>
</dbReference>
<dbReference type="InterPro" id="IPR008816">
    <property type="entry name" value="Gly_zipper_2TM_dom"/>
</dbReference>
<gene>
    <name evidence="8" type="ORF">L2764_26440</name>
</gene>
<evidence type="ECO:0000256" key="2">
    <source>
        <dbReference type="ARBA" id="ARBA00022729"/>
    </source>
</evidence>
<evidence type="ECO:0000313" key="9">
    <source>
        <dbReference type="Proteomes" id="UP001203423"/>
    </source>
</evidence>